<evidence type="ECO:0000256" key="3">
    <source>
        <dbReference type="ARBA" id="ARBA00023082"/>
    </source>
</evidence>
<sequence length="200" mass="24042">MDPFFFTFKMFTSINYMVPMTDEQLIADMKNRNRNALKVVYKDYREEFFRFAHRYDTQQSYLEDIFQDAILALYENAQNGKLDTLKSSVKTYLFSIGKFMLFKTFRDTKEFTTDEDFVFDQREEIVFNEIMEDQEPTEKQLKLVANFKKLGEKCRQILELFYLRGLKIEEIMTVQGYENKNVVKSQKSRCLKSLKDLIQQ</sequence>
<dbReference type="PANTHER" id="PTHR43133:SF46">
    <property type="entry name" value="RNA POLYMERASE SIGMA-70 FACTOR ECF SUBFAMILY"/>
    <property type="match status" value="1"/>
</dbReference>
<evidence type="ECO:0000256" key="4">
    <source>
        <dbReference type="ARBA" id="ARBA00023163"/>
    </source>
</evidence>
<dbReference type="NCBIfam" id="TIGR02937">
    <property type="entry name" value="sigma70-ECF"/>
    <property type="match status" value="1"/>
</dbReference>
<proteinExistence type="inferred from homology"/>
<dbReference type="Pfam" id="PF04542">
    <property type="entry name" value="Sigma70_r2"/>
    <property type="match status" value="1"/>
</dbReference>
<comment type="similarity">
    <text evidence="1">Belongs to the sigma-70 factor family. ECF subfamily.</text>
</comment>
<dbReference type="InterPro" id="IPR039425">
    <property type="entry name" value="RNA_pol_sigma-70-like"/>
</dbReference>
<dbReference type="InterPro" id="IPR013325">
    <property type="entry name" value="RNA_pol_sigma_r2"/>
</dbReference>
<dbReference type="SUPFAM" id="SSF88946">
    <property type="entry name" value="Sigma2 domain of RNA polymerase sigma factors"/>
    <property type="match status" value="1"/>
</dbReference>
<evidence type="ECO:0000259" key="5">
    <source>
        <dbReference type="Pfam" id="PF04542"/>
    </source>
</evidence>
<dbReference type="PANTHER" id="PTHR43133">
    <property type="entry name" value="RNA POLYMERASE ECF-TYPE SIGMA FACTO"/>
    <property type="match status" value="1"/>
</dbReference>
<evidence type="ECO:0000313" key="7">
    <source>
        <dbReference type="Proteomes" id="UP001595814"/>
    </source>
</evidence>
<keyword evidence="3" id="KW-0731">Sigma factor</keyword>
<dbReference type="InterPro" id="IPR007627">
    <property type="entry name" value="RNA_pol_sigma70_r2"/>
</dbReference>
<evidence type="ECO:0000256" key="1">
    <source>
        <dbReference type="ARBA" id="ARBA00010641"/>
    </source>
</evidence>
<reference evidence="7" key="1">
    <citation type="journal article" date="2019" name="Int. J. Syst. Evol. Microbiol.">
        <title>The Global Catalogue of Microorganisms (GCM) 10K type strain sequencing project: providing services to taxonomists for standard genome sequencing and annotation.</title>
        <authorList>
            <consortium name="The Broad Institute Genomics Platform"/>
            <consortium name="The Broad Institute Genome Sequencing Center for Infectious Disease"/>
            <person name="Wu L."/>
            <person name="Ma J."/>
        </authorList>
    </citation>
    <scope>NUCLEOTIDE SEQUENCE [LARGE SCALE GENOMIC DNA]</scope>
    <source>
        <strain evidence="7">CECT 7477</strain>
    </source>
</reference>
<dbReference type="EMBL" id="JBHSAW010000004">
    <property type="protein sequence ID" value="MFC4095970.1"/>
    <property type="molecule type" value="Genomic_DNA"/>
</dbReference>
<comment type="caution">
    <text evidence="6">The sequence shown here is derived from an EMBL/GenBank/DDBJ whole genome shotgun (WGS) entry which is preliminary data.</text>
</comment>
<evidence type="ECO:0000313" key="6">
    <source>
        <dbReference type="EMBL" id="MFC4095970.1"/>
    </source>
</evidence>
<keyword evidence="4" id="KW-0804">Transcription</keyword>
<protein>
    <submittedName>
        <fullName evidence="6">RNA polymerase sigma factor</fullName>
    </submittedName>
</protein>
<dbReference type="Proteomes" id="UP001595814">
    <property type="component" value="Unassembled WGS sequence"/>
</dbReference>
<dbReference type="InterPro" id="IPR014284">
    <property type="entry name" value="RNA_pol_sigma-70_dom"/>
</dbReference>
<evidence type="ECO:0000256" key="2">
    <source>
        <dbReference type="ARBA" id="ARBA00023015"/>
    </source>
</evidence>
<accession>A0ABV8JNF4</accession>
<keyword evidence="7" id="KW-1185">Reference proteome</keyword>
<organism evidence="6 7">
    <name type="scientific">Euzebyella saccharophila</name>
    <dbReference type="NCBI Taxonomy" id="679664"/>
    <lineage>
        <taxon>Bacteria</taxon>
        <taxon>Pseudomonadati</taxon>
        <taxon>Bacteroidota</taxon>
        <taxon>Flavobacteriia</taxon>
        <taxon>Flavobacteriales</taxon>
        <taxon>Flavobacteriaceae</taxon>
        <taxon>Euzebyella</taxon>
    </lineage>
</organism>
<dbReference type="SUPFAM" id="SSF88659">
    <property type="entry name" value="Sigma3 and sigma4 domains of RNA polymerase sigma factors"/>
    <property type="match status" value="1"/>
</dbReference>
<name>A0ABV8JNF4_9FLAO</name>
<keyword evidence="2" id="KW-0805">Transcription regulation</keyword>
<gene>
    <name evidence="6" type="ORF">ACFOUT_08790</name>
</gene>
<dbReference type="RefSeq" id="WP_192460402.1">
    <property type="nucleotide sequence ID" value="NZ_JACYFJ010000001.1"/>
</dbReference>
<dbReference type="Gene3D" id="1.10.10.10">
    <property type="entry name" value="Winged helix-like DNA-binding domain superfamily/Winged helix DNA-binding domain"/>
    <property type="match status" value="1"/>
</dbReference>
<dbReference type="InterPro" id="IPR013324">
    <property type="entry name" value="RNA_pol_sigma_r3/r4-like"/>
</dbReference>
<feature type="domain" description="RNA polymerase sigma-70 region 2" evidence="5">
    <location>
        <begin position="41"/>
        <end position="108"/>
    </location>
</feature>
<dbReference type="Gene3D" id="1.10.1740.10">
    <property type="match status" value="1"/>
</dbReference>
<dbReference type="InterPro" id="IPR036388">
    <property type="entry name" value="WH-like_DNA-bd_sf"/>
</dbReference>